<dbReference type="RefSeq" id="WP_117850363.1">
    <property type="nucleotide sequence ID" value="NZ_JAOQJM010000019.1"/>
</dbReference>
<proteinExistence type="predicted"/>
<feature type="signal peptide" evidence="1">
    <location>
        <begin position="1"/>
        <end position="24"/>
    </location>
</feature>
<evidence type="ECO:0000313" key="3">
    <source>
        <dbReference type="Proteomes" id="UP001470752"/>
    </source>
</evidence>
<sequence length="210" mass="23330">MLKKILIPATAILTICFTPVTLFAEEGAQLTGSGLKGHWLLAEAEFPYEASFNSNGDCHVTMSRYEGNNDLCIHPDGTFETEVDTGEVTSFSVFRSEDTILYYGYENDTCVGIFFLDGEDSDKGYILDMDADLFLSEEKLISVDDQEVFDYEIIDNTLCYFNEHSVRALDIISHTPDLLVCQDTPSSSEAGNSDSCLTLFIKADCIEAEK</sequence>
<protein>
    <recommendedName>
        <fullName evidence="4">Lipocalin-like domain-containing protein</fullName>
    </recommendedName>
</protein>
<feature type="chain" id="PRO_5045138685" description="Lipocalin-like domain-containing protein" evidence="1">
    <location>
        <begin position="25"/>
        <end position="210"/>
    </location>
</feature>
<keyword evidence="1" id="KW-0732">Signal</keyword>
<organism evidence="2 3">
    <name type="scientific">Blautia acetigignens</name>
    <dbReference type="NCBI Taxonomy" id="2981783"/>
    <lineage>
        <taxon>Bacteria</taxon>
        <taxon>Bacillati</taxon>
        <taxon>Bacillota</taxon>
        <taxon>Clostridia</taxon>
        <taxon>Lachnospirales</taxon>
        <taxon>Lachnospiraceae</taxon>
        <taxon>Blautia</taxon>
    </lineage>
</organism>
<dbReference type="Proteomes" id="UP001470752">
    <property type="component" value="Unassembled WGS sequence"/>
</dbReference>
<comment type="caution">
    <text evidence="2">The sequence shown here is derived from an EMBL/GenBank/DDBJ whole genome shotgun (WGS) entry which is preliminary data.</text>
</comment>
<evidence type="ECO:0000313" key="2">
    <source>
        <dbReference type="EMBL" id="MEQ2411640.1"/>
    </source>
</evidence>
<evidence type="ECO:0008006" key="4">
    <source>
        <dbReference type="Google" id="ProtNLM"/>
    </source>
</evidence>
<reference evidence="2 3" key="1">
    <citation type="submission" date="2024-04" db="EMBL/GenBank/DDBJ databases">
        <title>Human intestinal bacterial collection.</title>
        <authorList>
            <person name="Pauvert C."/>
            <person name="Hitch T.C.A."/>
            <person name="Clavel T."/>
        </authorList>
    </citation>
    <scope>NUCLEOTIDE SEQUENCE [LARGE SCALE GENOMIC DNA]</scope>
    <source>
        <strain evidence="2 3">CLA-AA-H161</strain>
    </source>
</reference>
<keyword evidence="3" id="KW-1185">Reference proteome</keyword>
<accession>A0ABV1CI88</accession>
<evidence type="ECO:0000256" key="1">
    <source>
        <dbReference type="SAM" id="SignalP"/>
    </source>
</evidence>
<name>A0ABV1CI88_9FIRM</name>
<dbReference type="EMBL" id="JBBNFW010000070">
    <property type="protein sequence ID" value="MEQ2411640.1"/>
    <property type="molecule type" value="Genomic_DNA"/>
</dbReference>
<gene>
    <name evidence="2" type="ORF">AAAX94_01055</name>
</gene>